<evidence type="ECO:0000256" key="1">
    <source>
        <dbReference type="SAM" id="MobiDB-lite"/>
    </source>
</evidence>
<feature type="compositionally biased region" description="Low complexity" evidence="1">
    <location>
        <begin position="58"/>
        <end position="70"/>
    </location>
</feature>
<reference evidence="2" key="1">
    <citation type="submission" date="2012-10" db="EMBL/GenBank/DDBJ databases">
        <authorList>
            <person name="Maita H."/>
            <person name="Sato S."/>
        </authorList>
    </citation>
    <scope>NUCLEOTIDE SEQUENCE</scope>
    <source>
        <strain evidence="2">NZP2037</strain>
    </source>
</reference>
<reference evidence="2" key="2">
    <citation type="journal article" date="2013" name="Microbes Environ.">
        <title>Commonalities and Differences among Symbiosis Islands of Three Mesorhizobium loti Strains.</title>
        <authorList>
            <person name="Kasai-Maita H."/>
            <person name="Hirakawa H."/>
            <person name="Nakamura Y."/>
            <person name="Kaneko T."/>
            <person name="Miki K."/>
            <person name="Maruya J."/>
            <person name="Okazaki S."/>
            <person name="Tabata S."/>
            <person name="Saeki K."/>
            <person name="Sato S."/>
        </authorList>
    </citation>
    <scope>NUCLEOTIDE SEQUENCE</scope>
    <source>
        <strain evidence="2">NZP2037</strain>
    </source>
</reference>
<dbReference type="AlphaFoldDB" id="M5AML2"/>
<proteinExistence type="predicted"/>
<organism evidence="2">
    <name type="scientific">Rhizobium loti</name>
    <name type="common">Mesorhizobium loti</name>
    <dbReference type="NCBI Taxonomy" id="381"/>
    <lineage>
        <taxon>Bacteria</taxon>
        <taxon>Pseudomonadati</taxon>
        <taxon>Pseudomonadota</taxon>
        <taxon>Alphaproteobacteria</taxon>
        <taxon>Hyphomicrobiales</taxon>
        <taxon>Phyllobacteriaceae</taxon>
        <taxon>Mesorhizobium</taxon>
    </lineage>
</organism>
<protein>
    <submittedName>
        <fullName evidence="2">Probable transposase</fullName>
    </submittedName>
</protein>
<dbReference type="EMBL" id="AP012557">
    <property type="protein sequence ID" value="BAN09760.1"/>
    <property type="molecule type" value="Genomic_DNA"/>
</dbReference>
<evidence type="ECO:0000313" key="2">
    <source>
        <dbReference type="EMBL" id="BAN09760.1"/>
    </source>
</evidence>
<sequence length="97" mass="10375">MTDDMMNLRALVEKTPDSDLLREMIGFVAERLMELEVGAATGAPMARRIRCGSPSAMATATGTGRRAPAPSNCASRSSGKAPTPQVSSNRAAWPRRR</sequence>
<feature type="compositionally biased region" description="Polar residues" evidence="1">
    <location>
        <begin position="72"/>
        <end position="90"/>
    </location>
</feature>
<feature type="region of interest" description="Disordered" evidence="1">
    <location>
        <begin position="55"/>
        <end position="97"/>
    </location>
</feature>
<name>M5AML2_RHILI</name>
<accession>M5AML2</accession>